<feature type="signal peptide" evidence="1">
    <location>
        <begin position="1"/>
        <end position="21"/>
    </location>
</feature>
<organism evidence="2 3">
    <name type="scientific">Aurantiacibacter spongiae</name>
    <dbReference type="NCBI Taxonomy" id="2488860"/>
    <lineage>
        <taxon>Bacteria</taxon>
        <taxon>Pseudomonadati</taxon>
        <taxon>Pseudomonadota</taxon>
        <taxon>Alphaproteobacteria</taxon>
        <taxon>Sphingomonadales</taxon>
        <taxon>Erythrobacteraceae</taxon>
        <taxon>Aurantiacibacter</taxon>
    </lineage>
</organism>
<evidence type="ECO:0000313" key="3">
    <source>
        <dbReference type="Proteomes" id="UP000275232"/>
    </source>
</evidence>
<reference evidence="2 3" key="1">
    <citation type="submission" date="2018-11" db="EMBL/GenBank/DDBJ databases">
        <title>Erythrobacter spongiae sp. nov., isolated from a marine sponge.</title>
        <authorList>
            <person name="Zhuang L."/>
            <person name="Luo L."/>
        </authorList>
    </citation>
    <scope>NUCLEOTIDE SEQUENCE [LARGE SCALE GENOMIC DNA]</scope>
    <source>
        <strain evidence="2 3">HN-E23</strain>
    </source>
</reference>
<keyword evidence="1" id="KW-0732">Signal</keyword>
<dbReference type="AlphaFoldDB" id="A0A3N5CR68"/>
<evidence type="ECO:0000256" key="1">
    <source>
        <dbReference type="SAM" id="SignalP"/>
    </source>
</evidence>
<dbReference type="OrthoDB" id="7505503at2"/>
<accession>A0A3N5CR68</accession>
<dbReference type="PROSITE" id="PS51257">
    <property type="entry name" value="PROKAR_LIPOPROTEIN"/>
    <property type="match status" value="1"/>
</dbReference>
<dbReference type="EMBL" id="RPFZ01000001">
    <property type="protein sequence ID" value="RPF70826.1"/>
    <property type="molecule type" value="Genomic_DNA"/>
</dbReference>
<evidence type="ECO:0008006" key="4">
    <source>
        <dbReference type="Google" id="ProtNLM"/>
    </source>
</evidence>
<protein>
    <recommendedName>
        <fullName evidence="4">DUF4142 domain-containing protein</fullName>
    </recommendedName>
</protein>
<name>A0A3N5CR68_9SPHN</name>
<feature type="chain" id="PRO_5018083545" description="DUF4142 domain-containing protein" evidence="1">
    <location>
        <begin position="22"/>
        <end position="167"/>
    </location>
</feature>
<sequence>MMQARFLPPLLVVAALLSACAGPERPYPSLAIRDVEREGGAFDAPPAPAITPDPPRSATLDRLESLAADARAAHRAFLEIEPTARARVNAAGATGSESWAVAQVALGTLETRRSQALVAMADLDRLYVEAATSGTDLSRIAPVHAEIDALVAQENATVEALAARLDR</sequence>
<gene>
    <name evidence="2" type="ORF">EG799_03715</name>
</gene>
<evidence type="ECO:0000313" key="2">
    <source>
        <dbReference type="EMBL" id="RPF70826.1"/>
    </source>
</evidence>
<proteinExistence type="predicted"/>
<dbReference type="Proteomes" id="UP000275232">
    <property type="component" value="Unassembled WGS sequence"/>
</dbReference>
<keyword evidence="3" id="KW-1185">Reference proteome</keyword>
<comment type="caution">
    <text evidence="2">The sequence shown here is derived from an EMBL/GenBank/DDBJ whole genome shotgun (WGS) entry which is preliminary data.</text>
</comment>
<dbReference type="RefSeq" id="WP_123878672.1">
    <property type="nucleotide sequence ID" value="NZ_RPFZ01000001.1"/>
</dbReference>